<evidence type="ECO:0000313" key="1">
    <source>
        <dbReference type="EMBL" id="MBB6480219.1"/>
    </source>
</evidence>
<evidence type="ECO:0000313" key="2">
    <source>
        <dbReference type="Proteomes" id="UP000587760"/>
    </source>
</evidence>
<protein>
    <recommendedName>
        <fullName evidence="3">Winged helix-turn-helix domain-containing protein</fullName>
    </recommendedName>
</protein>
<dbReference type="RefSeq" id="WP_184746147.1">
    <property type="nucleotide sequence ID" value="NZ_JACHGJ010000002.1"/>
</dbReference>
<keyword evidence="2" id="KW-1185">Reference proteome</keyword>
<proteinExistence type="predicted"/>
<dbReference type="Proteomes" id="UP000587760">
    <property type="component" value="Unassembled WGS sequence"/>
</dbReference>
<dbReference type="PANTHER" id="PTHR30528:SF0">
    <property type="entry name" value="CYTOPLASMIC PROTEIN"/>
    <property type="match status" value="1"/>
</dbReference>
<dbReference type="PANTHER" id="PTHR30528">
    <property type="entry name" value="CYTOPLASMIC PROTEIN"/>
    <property type="match status" value="1"/>
</dbReference>
<accession>A0A841RBD1</accession>
<dbReference type="Pfam" id="PF06224">
    <property type="entry name" value="AlkZ-like"/>
    <property type="match status" value="1"/>
</dbReference>
<dbReference type="AlphaFoldDB" id="A0A841RBD1"/>
<organism evidence="1 2">
    <name type="scientific">Spirochaeta isovalerica</name>
    <dbReference type="NCBI Taxonomy" id="150"/>
    <lineage>
        <taxon>Bacteria</taxon>
        <taxon>Pseudomonadati</taxon>
        <taxon>Spirochaetota</taxon>
        <taxon>Spirochaetia</taxon>
        <taxon>Spirochaetales</taxon>
        <taxon>Spirochaetaceae</taxon>
        <taxon>Spirochaeta</taxon>
    </lineage>
</organism>
<comment type="caution">
    <text evidence="1">The sequence shown here is derived from an EMBL/GenBank/DDBJ whole genome shotgun (WGS) entry which is preliminary data.</text>
</comment>
<reference evidence="1 2" key="1">
    <citation type="submission" date="2020-08" db="EMBL/GenBank/DDBJ databases">
        <title>Genomic Encyclopedia of Type Strains, Phase IV (KMG-IV): sequencing the most valuable type-strain genomes for metagenomic binning, comparative biology and taxonomic classification.</title>
        <authorList>
            <person name="Goeker M."/>
        </authorList>
    </citation>
    <scope>NUCLEOTIDE SEQUENCE [LARGE SCALE GENOMIC DNA]</scope>
    <source>
        <strain evidence="1 2">DSM 2461</strain>
    </source>
</reference>
<gene>
    <name evidence="1" type="ORF">HNR50_001877</name>
</gene>
<dbReference type="InterPro" id="IPR009351">
    <property type="entry name" value="AlkZ-like"/>
</dbReference>
<evidence type="ECO:0008006" key="3">
    <source>
        <dbReference type="Google" id="ProtNLM"/>
    </source>
</evidence>
<sequence>MTPISITRKAAGRFLITYQGLDRYDKSGREQAVLNYMRKVGSIQFDPLDICGRNAELVLQARIRNFKADDLYRLLYKKRKLTEGWDKVMCIYNMSDYPAFKRRRDKDLAFFNSEACREIRKISGRIKDEIKQSGPVSSLELDIHGKIDWSWAPAKLSRAALETLFFSGQLAIDNRVNTRRVYDLAENIIPPEYIDSPDPHPREEDYHDWRVLRRLKAIGLYYDRSGDGWLGTIKKKERDAAFARLANKGDVLPVEVEGMAWNFYIPSSEEENLEKIIKGDRRLSRNVRFLAPLDNFMWDRFLIEQLFGFTYRWEVYKPQDQREYGYYVLPVLYGDKFIGRIEPVRTKKDNTLEVKNWWWEPGVRKDSRMMSSIEKALEEYVRFLGAEARISEIMDRIAHS</sequence>
<name>A0A841RBD1_9SPIO</name>
<dbReference type="EMBL" id="JACHGJ010000002">
    <property type="protein sequence ID" value="MBB6480219.1"/>
    <property type="molecule type" value="Genomic_DNA"/>
</dbReference>